<sequence length="101" mass="11431">MEFFSLAEIVTAVVMVLGGQKGFEIYKRKRHSNGGRDRRSNSGNHNSFSQGDKEFIEGCFKTQTKEMGMSMKNDRLELAILLKDIVQAEGEKTRSVVRSSR</sequence>
<proteinExistence type="predicted"/>
<comment type="caution">
    <text evidence="2">The sequence shown here is derived from an EMBL/GenBank/DDBJ whole genome shotgun (WGS) entry which is preliminary data.</text>
</comment>
<dbReference type="AlphaFoldDB" id="A0A0F9L876"/>
<accession>A0A0F9L876</accession>
<organism evidence="2">
    <name type="scientific">marine sediment metagenome</name>
    <dbReference type="NCBI Taxonomy" id="412755"/>
    <lineage>
        <taxon>unclassified sequences</taxon>
        <taxon>metagenomes</taxon>
        <taxon>ecological metagenomes</taxon>
    </lineage>
</organism>
<evidence type="ECO:0000313" key="2">
    <source>
        <dbReference type="EMBL" id="KKM60190.1"/>
    </source>
</evidence>
<evidence type="ECO:0000256" key="1">
    <source>
        <dbReference type="SAM" id="MobiDB-lite"/>
    </source>
</evidence>
<feature type="region of interest" description="Disordered" evidence="1">
    <location>
        <begin position="29"/>
        <end position="51"/>
    </location>
</feature>
<reference evidence="2" key="1">
    <citation type="journal article" date="2015" name="Nature">
        <title>Complex archaea that bridge the gap between prokaryotes and eukaryotes.</title>
        <authorList>
            <person name="Spang A."/>
            <person name="Saw J.H."/>
            <person name="Jorgensen S.L."/>
            <person name="Zaremba-Niedzwiedzka K."/>
            <person name="Martijn J."/>
            <person name="Lind A.E."/>
            <person name="van Eijk R."/>
            <person name="Schleper C."/>
            <person name="Guy L."/>
            <person name="Ettema T.J."/>
        </authorList>
    </citation>
    <scope>NUCLEOTIDE SEQUENCE</scope>
</reference>
<dbReference type="EMBL" id="LAZR01011726">
    <property type="protein sequence ID" value="KKM60190.1"/>
    <property type="molecule type" value="Genomic_DNA"/>
</dbReference>
<name>A0A0F9L876_9ZZZZ</name>
<feature type="compositionally biased region" description="Polar residues" evidence="1">
    <location>
        <begin position="41"/>
        <end position="50"/>
    </location>
</feature>
<gene>
    <name evidence="2" type="ORF">LCGC14_1544360</name>
</gene>
<protein>
    <submittedName>
        <fullName evidence="2">Uncharacterized protein</fullName>
    </submittedName>
</protein>